<dbReference type="Pfam" id="PF01063">
    <property type="entry name" value="Aminotran_4"/>
    <property type="match status" value="1"/>
</dbReference>
<evidence type="ECO:0000256" key="4">
    <source>
        <dbReference type="RuleBase" id="RU004106"/>
    </source>
</evidence>
<comment type="similarity">
    <text evidence="2 4">Belongs to the class-IV pyridoxal-phosphate-dependent aminotransferase family.</text>
</comment>
<evidence type="ECO:0000313" key="7">
    <source>
        <dbReference type="Proteomes" id="UP001314796"/>
    </source>
</evidence>
<dbReference type="EMBL" id="JAFBEE010000012">
    <property type="protein sequence ID" value="MBM7615392.1"/>
    <property type="molecule type" value="Genomic_DNA"/>
</dbReference>
<name>A0ABS2NRI7_9FIRM</name>
<gene>
    <name evidence="6" type="ORF">JOC73_001962</name>
</gene>
<dbReference type="SUPFAM" id="SSF56752">
    <property type="entry name" value="D-aminoacid aminotransferase-like PLP-dependent enzymes"/>
    <property type="match status" value="1"/>
</dbReference>
<dbReference type="Gene3D" id="3.30.470.10">
    <property type="match status" value="1"/>
</dbReference>
<comment type="cofactor">
    <cofactor evidence="1 5">
        <name>pyridoxal 5'-phosphate</name>
        <dbReference type="ChEBI" id="CHEBI:597326"/>
    </cofactor>
</comment>
<evidence type="ECO:0000256" key="2">
    <source>
        <dbReference type="ARBA" id="ARBA00009320"/>
    </source>
</evidence>
<keyword evidence="3 5" id="KW-0663">Pyridoxal phosphate</keyword>
<evidence type="ECO:0000313" key="6">
    <source>
        <dbReference type="EMBL" id="MBM7615392.1"/>
    </source>
</evidence>
<dbReference type="RefSeq" id="WP_204402540.1">
    <property type="nucleotide sequence ID" value="NZ_JAFBEE010000012.1"/>
</dbReference>
<dbReference type="CDD" id="cd00449">
    <property type="entry name" value="PLPDE_IV"/>
    <property type="match status" value="1"/>
</dbReference>
<comment type="caution">
    <text evidence="6">The sequence shown here is derived from an EMBL/GenBank/DDBJ whole genome shotgun (WGS) entry which is preliminary data.</text>
</comment>
<dbReference type="Gene3D" id="3.20.10.10">
    <property type="entry name" value="D-amino Acid Aminotransferase, subunit A, domain 2"/>
    <property type="match status" value="1"/>
</dbReference>
<organism evidence="6 7">
    <name type="scientific">Alkaliphilus hydrothermalis</name>
    <dbReference type="NCBI Taxonomy" id="1482730"/>
    <lineage>
        <taxon>Bacteria</taxon>
        <taxon>Bacillati</taxon>
        <taxon>Bacillota</taxon>
        <taxon>Clostridia</taxon>
        <taxon>Peptostreptococcales</taxon>
        <taxon>Natronincolaceae</taxon>
        <taxon>Alkaliphilus</taxon>
    </lineage>
</organism>
<dbReference type="InterPro" id="IPR036038">
    <property type="entry name" value="Aminotransferase-like"/>
</dbReference>
<accession>A0ABS2NRI7</accession>
<dbReference type="EC" id="2.6.1.42" evidence="6"/>
<dbReference type="InterPro" id="IPR043131">
    <property type="entry name" value="BCAT-like_N"/>
</dbReference>
<dbReference type="GO" id="GO:0004084">
    <property type="term" value="F:branched-chain-amino-acid transaminase activity"/>
    <property type="evidence" value="ECO:0007669"/>
    <property type="project" value="UniProtKB-EC"/>
</dbReference>
<proteinExistence type="inferred from homology"/>
<evidence type="ECO:0000256" key="1">
    <source>
        <dbReference type="ARBA" id="ARBA00001933"/>
    </source>
</evidence>
<dbReference type="Proteomes" id="UP001314796">
    <property type="component" value="Unassembled WGS sequence"/>
</dbReference>
<keyword evidence="6" id="KW-0808">Transferase</keyword>
<evidence type="ECO:0000256" key="5">
    <source>
        <dbReference type="RuleBase" id="RU004516"/>
    </source>
</evidence>
<protein>
    <submittedName>
        <fullName evidence="6">Branched-chain amino acid aminotransferase</fullName>
        <ecNumber evidence="6">2.6.1.42</ecNumber>
    </submittedName>
</protein>
<dbReference type="PROSITE" id="PS00770">
    <property type="entry name" value="AA_TRANSFER_CLASS_4"/>
    <property type="match status" value="1"/>
</dbReference>
<dbReference type="PANTHER" id="PTHR42743">
    <property type="entry name" value="AMINO-ACID AMINOTRANSFERASE"/>
    <property type="match status" value="1"/>
</dbReference>
<dbReference type="InterPro" id="IPR001544">
    <property type="entry name" value="Aminotrans_IV"/>
</dbReference>
<dbReference type="InterPro" id="IPR018300">
    <property type="entry name" value="Aminotrans_IV_CS"/>
</dbReference>
<dbReference type="PANTHER" id="PTHR42743:SF11">
    <property type="entry name" value="AMINODEOXYCHORISMATE LYASE"/>
    <property type="match status" value="1"/>
</dbReference>
<evidence type="ECO:0000256" key="3">
    <source>
        <dbReference type="ARBA" id="ARBA00022898"/>
    </source>
</evidence>
<dbReference type="InterPro" id="IPR043132">
    <property type="entry name" value="BCAT-like_C"/>
</dbReference>
<sequence length="281" mass="31971">MTQHKEIDQKYYIYNGVIRSTEEFEHDAILKSPSVYEVIRVIDAVPLFLEEHLNRLNNSIALLGNSNSYEIDTDKLKLQINQLLDANGRPEQNFKIIVNNLETEAPDIYLFFISSHYPSIKQYQKGVSTILYSAMRKNPNIKAVSTSQREMINAALKDSNVYEAILVNENKEITEGSRSNIFIVKSGVIYTAPAKDVLIGITRERVMGLCRKLNVPVVEQPISIEFLLNCEGLIITGTSPKILPISSIDNQQFNSPNHPLILQLMKSYDELIQEYITLYTT</sequence>
<keyword evidence="6" id="KW-0032">Aminotransferase</keyword>
<reference evidence="6 7" key="1">
    <citation type="submission" date="2021-01" db="EMBL/GenBank/DDBJ databases">
        <title>Genomic Encyclopedia of Type Strains, Phase IV (KMG-IV): sequencing the most valuable type-strain genomes for metagenomic binning, comparative biology and taxonomic classification.</title>
        <authorList>
            <person name="Goeker M."/>
        </authorList>
    </citation>
    <scope>NUCLEOTIDE SEQUENCE [LARGE SCALE GENOMIC DNA]</scope>
    <source>
        <strain evidence="6 7">DSM 25890</strain>
    </source>
</reference>
<keyword evidence="7" id="KW-1185">Reference proteome</keyword>
<dbReference type="InterPro" id="IPR050571">
    <property type="entry name" value="Class-IV_PLP-Dep_Aminotrnsfr"/>
</dbReference>